<protein>
    <submittedName>
        <fullName evidence="1">Uncharacterized protein</fullName>
    </submittedName>
</protein>
<organism evidence="1">
    <name type="scientific">Arundo donax</name>
    <name type="common">Giant reed</name>
    <name type="synonym">Donax arundinaceus</name>
    <dbReference type="NCBI Taxonomy" id="35708"/>
    <lineage>
        <taxon>Eukaryota</taxon>
        <taxon>Viridiplantae</taxon>
        <taxon>Streptophyta</taxon>
        <taxon>Embryophyta</taxon>
        <taxon>Tracheophyta</taxon>
        <taxon>Spermatophyta</taxon>
        <taxon>Magnoliopsida</taxon>
        <taxon>Liliopsida</taxon>
        <taxon>Poales</taxon>
        <taxon>Poaceae</taxon>
        <taxon>PACMAD clade</taxon>
        <taxon>Arundinoideae</taxon>
        <taxon>Arundineae</taxon>
        <taxon>Arundo</taxon>
    </lineage>
</organism>
<name>A0A0A9CAY5_ARUDO</name>
<dbReference type="AlphaFoldDB" id="A0A0A9CAY5"/>
<evidence type="ECO:0000313" key="1">
    <source>
        <dbReference type="EMBL" id="JAD68647.1"/>
    </source>
</evidence>
<sequence>MTYTRAFLPVCPLPWRKPQKRKAMSPTVTPLPVGFWSIHPKLSYMIFKLLSVGFES</sequence>
<reference evidence="1" key="2">
    <citation type="journal article" date="2015" name="Data Brief">
        <title>Shoot transcriptome of the giant reed, Arundo donax.</title>
        <authorList>
            <person name="Barrero R.A."/>
            <person name="Guerrero F.D."/>
            <person name="Moolhuijzen P."/>
            <person name="Goolsby J.A."/>
            <person name="Tidwell J."/>
            <person name="Bellgard S.E."/>
            <person name="Bellgard M.I."/>
        </authorList>
    </citation>
    <scope>NUCLEOTIDE SEQUENCE</scope>
    <source>
        <tissue evidence="1">Shoot tissue taken approximately 20 cm above the soil surface</tissue>
    </source>
</reference>
<reference evidence="1" key="1">
    <citation type="submission" date="2014-09" db="EMBL/GenBank/DDBJ databases">
        <authorList>
            <person name="Magalhaes I.L.F."/>
            <person name="Oliveira U."/>
            <person name="Santos F.R."/>
            <person name="Vidigal T.H.D.A."/>
            <person name="Brescovit A.D."/>
            <person name="Santos A.J."/>
        </authorList>
    </citation>
    <scope>NUCLEOTIDE SEQUENCE</scope>
    <source>
        <tissue evidence="1">Shoot tissue taken approximately 20 cm above the soil surface</tissue>
    </source>
</reference>
<dbReference type="EMBL" id="GBRH01229248">
    <property type="protein sequence ID" value="JAD68647.1"/>
    <property type="molecule type" value="Transcribed_RNA"/>
</dbReference>
<proteinExistence type="predicted"/>
<accession>A0A0A9CAY5</accession>